<name>A0A699QWY7_TANCI</name>
<dbReference type="EMBL" id="BKCJ011065232">
    <property type="protein sequence ID" value="GFC78350.1"/>
    <property type="molecule type" value="Genomic_DNA"/>
</dbReference>
<dbReference type="AlphaFoldDB" id="A0A699QWY7"/>
<accession>A0A699QWY7</accession>
<gene>
    <name evidence="2" type="ORF">Tci_850320</name>
</gene>
<feature type="region of interest" description="Disordered" evidence="1">
    <location>
        <begin position="71"/>
        <end position="113"/>
    </location>
</feature>
<evidence type="ECO:0000256" key="1">
    <source>
        <dbReference type="SAM" id="MobiDB-lite"/>
    </source>
</evidence>
<proteinExistence type="predicted"/>
<organism evidence="2">
    <name type="scientific">Tanacetum cinerariifolium</name>
    <name type="common">Dalmatian daisy</name>
    <name type="synonym">Chrysanthemum cinerariifolium</name>
    <dbReference type="NCBI Taxonomy" id="118510"/>
    <lineage>
        <taxon>Eukaryota</taxon>
        <taxon>Viridiplantae</taxon>
        <taxon>Streptophyta</taxon>
        <taxon>Embryophyta</taxon>
        <taxon>Tracheophyta</taxon>
        <taxon>Spermatophyta</taxon>
        <taxon>Magnoliopsida</taxon>
        <taxon>eudicotyledons</taxon>
        <taxon>Gunneridae</taxon>
        <taxon>Pentapetalae</taxon>
        <taxon>asterids</taxon>
        <taxon>campanulids</taxon>
        <taxon>Asterales</taxon>
        <taxon>Asteraceae</taxon>
        <taxon>Asteroideae</taxon>
        <taxon>Anthemideae</taxon>
        <taxon>Anthemidinae</taxon>
        <taxon>Tanacetum</taxon>
    </lineage>
</organism>
<sequence length="113" mass="12576">MVRNVDSPSKFIMYPRFLQVMINAQVDDLSSHNTKYTSLALTQKVFANMRRISKGFLGVDTPLFDNMLVQQQVQDNTEVEKDEDNEVSDAPTPPSPTPATTSLPQQAPIPSPP</sequence>
<protein>
    <submittedName>
        <fullName evidence="2">Uncharacterized protein</fullName>
    </submittedName>
</protein>
<comment type="caution">
    <text evidence="2">The sequence shown here is derived from an EMBL/GenBank/DDBJ whole genome shotgun (WGS) entry which is preliminary data.</text>
</comment>
<evidence type="ECO:0000313" key="2">
    <source>
        <dbReference type="EMBL" id="GFC78350.1"/>
    </source>
</evidence>
<reference evidence="2" key="1">
    <citation type="journal article" date="2019" name="Sci. Rep.">
        <title>Draft genome of Tanacetum cinerariifolium, the natural source of mosquito coil.</title>
        <authorList>
            <person name="Yamashiro T."/>
            <person name="Shiraishi A."/>
            <person name="Satake H."/>
            <person name="Nakayama K."/>
        </authorList>
    </citation>
    <scope>NUCLEOTIDE SEQUENCE</scope>
</reference>